<keyword evidence="4 5" id="KW-0472">Membrane</keyword>
<gene>
    <name evidence="6" type="ordered locus">Clole_3999</name>
</gene>
<feature type="transmembrane region" description="Helical" evidence="5">
    <location>
        <begin position="116"/>
        <end position="133"/>
    </location>
</feature>
<dbReference type="GO" id="GO:0016765">
    <property type="term" value="F:transferase activity, transferring alkyl or aryl (other than methyl) groups"/>
    <property type="evidence" value="ECO:0007669"/>
    <property type="project" value="InterPro"/>
</dbReference>
<dbReference type="STRING" id="642492.Clole_3999"/>
<feature type="transmembrane region" description="Helical" evidence="5">
    <location>
        <begin position="278"/>
        <end position="298"/>
    </location>
</feature>
<evidence type="ECO:0000256" key="4">
    <source>
        <dbReference type="ARBA" id="ARBA00023136"/>
    </source>
</evidence>
<evidence type="ECO:0000256" key="5">
    <source>
        <dbReference type="SAM" id="Phobius"/>
    </source>
</evidence>
<keyword evidence="3 5" id="KW-1133">Transmembrane helix</keyword>
<comment type="subcellular location">
    <subcellularLocation>
        <location evidence="1">Membrane</location>
        <topology evidence="1">Multi-pass membrane protein</topology>
    </subcellularLocation>
</comment>
<protein>
    <submittedName>
        <fullName evidence="6">UbiA prenyltransferase</fullName>
    </submittedName>
</protein>
<dbReference type="GO" id="GO:0016020">
    <property type="term" value="C:membrane"/>
    <property type="evidence" value="ECO:0007669"/>
    <property type="project" value="UniProtKB-SubCell"/>
</dbReference>
<dbReference type="KEGG" id="cle:Clole_3999"/>
<dbReference type="eggNOG" id="COG0382">
    <property type="taxonomic scope" value="Bacteria"/>
</dbReference>
<dbReference type="Proteomes" id="UP000008467">
    <property type="component" value="Chromosome"/>
</dbReference>
<evidence type="ECO:0000256" key="1">
    <source>
        <dbReference type="ARBA" id="ARBA00004141"/>
    </source>
</evidence>
<keyword evidence="2 5" id="KW-0812">Transmembrane</keyword>
<evidence type="ECO:0000313" key="7">
    <source>
        <dbReference type="Proteomes" id="UP000008467"/>
    </source>
</evidence>
<proteinExistence type="predicted"/>
<feature type="transmembrane region" description="Helical" evidence="5">
    <location>
        <begin position="42"/>
        <end position="61"/>
    </location>
</feature>
<feature type="transmembrane region" description="Helical" evidence="5">
    <location>
        <begin position="16"/>
        <end position="36"/>
    </location>
</feature>
<name>F2JKG2_CELLD</name>
<dbReference type="HOGENOM" id="CLU_079320_0_0_9"/>
<feature type="transmembrane region" description="Helical" evidence="5">
    <location>
        <begin position="220"/>
        <end position="239"/>
    </location>
</feature>
<dbReference type="AlphaFoldDB" id="F2JKG2"/>
<dbReference type="InterPro" id="IPR000537">
    <property type="entry name" value="UbiA_prenyltransferase"/>
</dbReference>
<keyword evidence="6" id="KW-0808">Transferase</keyword>
<dbReference type="InterPro" id="IPR044878">
    <property type="entry name" value="UbiA_sf"/>
</dbReference>
<dbReference type="EMBL" id="CP002582">
    <property type="protein sequence ID" value="ADZ85677.1"/>
    <property type="molecule type" value="Genomic_DNA"/>
</dbReference>
<organism evidence="6 7">
    <name type="scientific">Cellulosilyticum lentocellum (strain ATCC 49066 / DSM 5427 / NCIMB 11756 / RHM5)</name>
    <name type="common">Clostridium lentocellum</name>
    <dbReference type="NCBI Taxonomy" id="642492"/>
    <lineage>
        <taxon>Bacteria</taxon>
        <taxon>Bacillati</taxon>
        <taxon>Bacillota</taxon>
        <taxon>Clostridia</taxon>
        <taxon>Lachnospirales</taxon>
        <taxon>Cellulosilyticaceae</taxon>
        <taxon>Cellulosilyticum</taxon>
    </lineage>
</organism>
<reference evidence="6 7" key="1">
    <citation type="journal article" date="2011" name="J. Bacteriol.">
        <title>Complete genome sequence of the cellulose-degrading bacterium Cellulosilyticum lentocellum.</title>
        <authorList>
            <consortium name="US DOE Joint Genome Institute"/>
            <person name="Miller D.A."/>
            <person name="Suen G."/>
            <person name="Bruce D."/>
            <person name="Copeland A."/>
            <person name="Cheng J.F."/>
            <person name="Detter C."/>
            <person name="Goodwin L.A."/>
            <person name="Han C.S."/>
            <person name="Hauser L.J."/>
            <person name="Land M.L."/>
            <person name="Lapidus A."/>
            <person name="Lucas S."/>
            <person name="Meincke L."/>
            <person name="Pitluck S."/>
            <person name="Tapia R."/>
            <person name="Teshima H."/>
            <person name="Woyke T."/>
            <person name="Fox B.G."/>
            <person name="Angert E.R."/>
            <person name="Currie C.R."/>
        </authorList>
    </citation>
    <scope>NUCLEOTIDE SEQUENCE [LARGE SCALE GENOMIC DNA]</scope>
    <source>
        <strain evidence="7">ATCC 49066 / DSM 5427 / NCIMB 11756 / RHM5</strain>
    </source>
</reference>
<evidence type="ECO:0000256" key="2">
    <source>
        <dbReference type="ARBA" id="ARBA00022692"/>
    </source>
</evidence>
<keyword evidence="7" id="KW-1185">Reference proteome</keyword>
<evidence type="ECO:0000256" key="3">
    <source>
        <dbReference type="ARBA" id="ARBA00022989"/>
    </source>
</evidence>
<dbReference type="Gene3D" id="1.10.357.140">
    <property type="entry name" value="UbiA prenyltransferase"/>
    <property type="match status" value="1"/>
</dbReference>
<accession>F2JKG2</accession>
<feature type="transmembrane region" description="Helical" evidence="5">
    <location>
        <begin position="245"/>
        <end position="266"/>
    </location>
</feature>
<dbReference type="RefSeq" id="WP_013658950.1">
    <property type="nucleotide sequence ID" value="NC_015275.1"/>
</dbReference>
<dbReference type="Pfam" id="PF01040">
    <property type="entry name" value="UbiA"/>
    <property type="match status" value="1"/>
</dbReference>
<evidence type="ECO:0000313" key="6">
    <source>
        <dbReference type="EMBL" id="ADZ85677.1"/>
    </source>
</evidence>
<sequence length="299" mass="34128">MKENRWYIYQKERFPLAMYIPMILAFSFSAISYSAATLDGRITIKALAVSFYVSISFFMLLRIADEYKDFEEDSKYRPYRPVPRGLVKREELGKIGFVLGVGQFVICGLYEPKLLILLVVLWIYYGCMCKEFFISNWLRKHMGWYMFSHMLIMPQLDFFATACEFFPRPGVQIGSALAWFIISSFFDGMVIEVGRKMRAEEDEEEGVETYSKLWGRKTSVGIWLGAMVISFASTFLALYQLGGAFPASITLGIAIIICIVGGIRYLKNPHGKNGSRLEVLSGIWTLVDYLSLGIIPLLL</sequence>